<protein>
    <submittedName>
        <fullName evidence="1">Class I SAM-dependent methyltransferase</fullName>
        <ecNumber evidence="1">2.1.1.-</ecNumber>
    </submittedName>
</protein>
<dbReference type="Proteomes" id="UP001595840">
    <property type="component" value="Unassembled WGS sequence"/>
</dbReference>
<comment type="caution">
    <text evidence="1">The sequence shown here is derived from an EMBL/GenBank/DDBJ whole genome shotgun (WGS) entry which is preliminary data.</text>
</comment>
<dbReference type="RefSeq" id="WP_353958687.1">
    <property type="nucleotide sequence ID" value="NZ_JAUFQG010000004.1"/>
</dbReference>
<sequence>MNFLRRLADPLVARMPAASVGLDVGCGPGPVLQSWLQAQGFEVAVYDKFYARDEVVLQKKYDFVSATEVVEHFRQPGFSLLALWQLLKPGGYLALMTKRVIDCDAFSRWHYKNDLTHVSFFSDESFNWLAARLNAQLEFIGKDVVFLQKPRLHGAE</sequence>
<name>A0ABV8V8J1_9GAMM</name>
<gene>
    <name evidence="1" type="ORF">ACFOX3_18130</name>
</gene>
<reference evidence="2" key="1">
    <citation type="journal article" date="2019" name="Int. J. Syst. Evol. Microbiol.">
        <title>The Global Catalogue of Microorganisms (GCM) 10K type strain sequencing project: providing services to taxonomists for standard genome sequencing and annotation.</title>
        <authorList>
            <consortium name="The Broad Institute Genomics Platform"/>
            <consortium name="The Broad Institute Genome Sequencing Center for Infectious Disease"/>
            <person name="Wu L."/>
            <person name="Ma J."/>
        </authorList>
    </citation>
    <scope>NUCLEOTIDE SEQUENCE [LARGE SCALE GENOMIC DNA]</scope>
    <source>
        <strain evidence="2">CECT 8570</strain>
    </source>
</reference>
<dbReference type="InterPro" id="IPR029063">
    <property type="entry name" value="SAM-dependent_MTases_sf"/>
</dbReference>
<dbReference type="Pfam" id="PF13489">
    <property type="entry name" value="Methyltransf_23"/>
    <property type="match status" value="1"/>
</dbReference>
<dbReference type="GO" id="GO:0008168">
    <property type="term" value="F:methyltransferase activity"/>
    <property type="evidence" value="ECO:0007669"/>
    <property type="project" value="UniProtKB-KW"/>
</dbReference>
<dbReference type="EMBL" id="JBHSCX010000021">
    <property type="protein sequence ID" value="MFC4364234.1"/>
    <property type="molecule type" value="Genomic_DNA"/>
</dbReference>
<accession>A0ABV8V8J1</accession>
<keyword evidence="1" id="KW-0489">Methyltransferase</keyword>
<dbReference type="EC" id="2.1.1.-" evidence="1"/>
<keyword evidence="2" id="KW-1185">Reference proteome</keyword>
<organism evidence="1 2">
    <name type="scientific">Simiduia curdlanivorans</name>
    <dbReference type="NCBI Taxonomy" id="1492769"/>
    <lineage>
        <taxon>Bacteria</taxon>
        <taxon>Pseudomonadati</taxon>
        <taxon>Pseudomonadota</taxon>
        <taxon>Gammaproteobacteria</taxon>
        <taxon>Cellvibrionales</taxon>
        <taxon>Cellvibrionaceae</taxon>
        <taxon>Simiduia</taxon>
    </lineage>
</organism>
<evidence type="ECO:0000313" key="1">
    <source>
        <dbReference type="EMBL" id="MFC4364234.1"/>
    </source>
</evidence>
<evidence type="ECO:0000313" key="2">
    <source>
        <dbReference type="Proteomes" id="UP001595840"/>
    </source>
</evidence>
<dbReference type="Gene3D" id="3.40.50.150">
    <property type="entry name" value="Vaccinia Virus protein VP39"/>
    <property type="match status" value="1"/>
</dbReference>
<dbReference type="SUPFAM" id="SSF53335">
    <property type="entry name" value="S-adenosyl-L-methionine-dependent methyltransferases"/>
    <property type="match status" value="1"/>
</dbReference>
<keyword evidence="1" id="KW-0808">Transferase</keyword>
<proteinExistence type="predicted"/>
<dbReference type="GO" id="GO:0032259">
    <property type="term" value="P:methylation"/>
    <property type="evidence" value="ECO:0007669"/>
    <property type="project" value="UniProtKB-KW"/>
</dbReference>